<dbReference type="OrthoDB" id="7593450at2"/>
<dbReference type="InParanoid" id="D9QKX0"/>
<gene>
    <name evidence="1" type="ordered locus">Bresu_2475</name>
</gene>
<dbReference type="Proteomes" id="UP000002696">
    <property type="component" value="Chromosome"/>
</dbReference>
<reference evidence="2" key="1">
    <citation type="journal article" date="2011" name="J. Bacteriol.">
        <title>Genome sequences of eight morphologically diverse alphaproteobacteria.</title>
        <authorList>
            <consortium name="US DOE Joint Genome Institute"/>
            <person name="Brown P.J."/>
            <person name="Kysela D.T."/>
            <person name="Buechlein A."/>
            <person name="Hemmerich C."/>
            <person name="Brun Y.V."/>
        </authorList>
    </citation>
    <scope>NUCLEOTIDE SEQUENCE [LARGE SCALE GENOMIC DNA]</scope>
    <source>
        <strain evidence="2">ATCC 15264 / DSM 4735 / LMG 14903 / NBRC 16000 / CB 81</strain>
    </source>
</reference>
<dbReference type="STRING" id="633149.Bresu_2475"/>
<dbReference type="KEGG" id="bsb:Bresu_2475"/>
<dbReference type="RefSeq" id="WP_013269885.1">
    <property type="nucleotide sequence ID" value="NC_014375.1"/>
</dbReference>
<proteinExistence type="predicted"/>
<dbReference type="SUPFAM" id="SSF48452">
    <property type="entry name" value="TPR-like"/>
    <property type="match status" value="1"/>
</dbReference>
<keyword evidence="2" id="KW-1185">Reference proteome</keyword>
<dbReference type="BioCyc" id="BSUB633149:G1GM8-2481-MONOMER"/>
<dbReference type="Gene3D" id="1.20.58.320">
    <property type="entry name" value="TPR-like"/>
    <property type="match status" value="1"/>
</dbReference>
<dbReference type="eggNOG" id="COG3803">
    <property type="taxonomic scope" value="Bacteria"/>
</dbReference>
<dbReference type="Pfam" id="PF06041">
    <property type="entry name" value="DUF924"/>
    <property type="match status" value="1"/>
</dbReference>
<evidence type="ECO:0000313" key="2">
    <source>
        <dbReference type="Proteomes" id="UP000002696"/>
    </source>
</evidence>
<dbReference type="EMBL" id="CP002102">
    <property type="protein sequence ID" value="ADL01784.1"/>
    <property type="molecule type" value="Genomic_DNA"/>
</dbReference>
<accession>D9QKX0</accession>
<dbReference type="AlphaFoldDB" id="D9QKX0"/>
<dbReference type="InterPro" id="IPR010323">
    <property type="entry name" value="DUF924"/>
</dbReference>
<protein>
    <recommendedName>
        <fullName evidence="3">DUF924 domain-containing protein</fullName>
    </recommendedName>
</protein>
<evidence type="ECO:0008006" key="3">
    <source>
        <dbReference type="Google" id="ProtNLM"/>
    </source>
</evidence>
<evidence type="ECO:0000313" key="1">
    <source>
        <dbReference type="EMBL" id="ADL01784.1"/>
    </source>
</evidence>
<dbReference type="InterPro" id="IPR011990">
    <property type="entry name" value="TPR-like_helical_dom_sf"/>
</dbReference>
<dbReference type="HOGENOM" id="CLU_065010_2_0_5"/>
<name>D9QKX0_BRESC</name>
<organism evidence="1 2">
    <name type="scientific">Brevundimonas subvibrioides (strain ATCC 15264 / DSM 4735 / LMG 14903 / NBRC 16000 / CB 81)</name>
    <name type="common">Caulobacter subvibrioides</name>
    <dbReference type="NCBI Taxonomy" id="633149"/>
    <lineage>
        <taxon>Bacteria</taxon>
        <taxon>Pseudomonadati</taxon>
        <taxon>Pseudomonadota</taxon>
        <taxon>Alphaproteobacteria</taxon>
        <taxon>Caulobacterales</taxon>
        <taxon>Caulobacteraceae</taxon>
        <taxon>Brevundimonas</taxon>
    </lineage>
</organism>
<dbReference type="Gene3D" id="1.25.40.10">
    <property type="entry name" value="Tetratricopeptide repeat domain"/>
    <property type="match status" value="1"/>
</dbReference>
<sequence length="181" mass="20622">MTPLITPSSVVAFWKEAGKDRWYAKDEAFDREFRDAGHALHWAAARRELDDWIETAEGALALMILLDQYPRNSFRGTGHQFATDALGLMFARRAFDLGHPATFAPDLRQFFMTPFEHSEDLADHDALIPLLGEDMPETARYAKIHRDIIVRFGRFPHRNRALGRETTAEEQAFLDQGGFSG</sequence>